<gene>
    <name evidence="7" type="primary">ytvI</name>
    <name evidence="7" type="ORF">ERX29_09115</name>
</gene>
<evidence type="ECO:0000313" key="7">
    <source>
        <dbReference type="EMBL" id="TDM07365.1"/>
    </source>
</evidence>
<dbReference type="GO" id="GO:0055085">
    <property type="term" value="P:transmembrane transport"/>
    <property type="evidence" value="ECO:0007669"/>
    <property type="project" value="TreeGrafter"/>
</dbReference>
<dbReference type="AlphaFoldDB" id="A0A4R6BST4"/>
<evidence type="ECO:0000256" key="5">
    <source>
        <dbReference type="ARBA" id="ARBA00023136"/>
    </source>
</evidence>
<dbReference type="InterPro" id="IPR014227">
    <property type="entry name" value="YtvI-like"/>
</dbReference>
<comment type="similarity">
    <text evidence="2">Belongs to the autoinducer-2 exporter (AI-2E) (TC 2.A.86) family.</text>
</comment>
<organism evidence="7 8">
    <name type="scientific">Macrococcus lamae</name>
    <dbReference type="NCBI Taxonomy" id="198484"/>
    <lineage>
        <taxon>Bacteria</taxon>
        <taxon>Bacillati</taxon>
        <taxon>Bacillota</taxon>
        <taxon>Bacilli</taxon>
        <taxon>Bacillales</taxon>
        <taxon>Staphylococcaceae</taxon>
        <taxon>Macrococcus</taxon>
    </lineage>
</organism>
<dbReference type="InterPro" id="IPR002549">
    <property type="entry name" value="AI-2E-like"/>
</dbReference>
<dbReference type="RefSeq" id="WP_133444376.1">
    <property type="nucleotide sequence ID" value="NZ_SCWB01000015.1"/>
</dbReference>
<evidence type="ECO:0000256" key="2">
    <source>
        <dbReference type="ARBA" id="ARBA00009773"/>
    </source>
</evidence>
<feature type="transmembrane region" description="Helical" evidence="6">
    <location>
        <begin position="238"/>
        <end position="268"/>
    </location>
</feature>
<keyword evidence="8" id="KW-1185">Reference proteome</keyword>
<feature type="transmembrane region" description="Helical" evidence="6">
    <location>
        <begin position="12"/>
        <end position="42"/>
    </location>
</feature>
<dbReference type="PANTHER" id="PTHR21716">
    <property type="entry name" value="TRANSMEMBRANE PROTEIN"/>
    <property type="match status" value="1"/>
</dbReference>
<dbReference type="NCBIfam" id="TIGR02872">
    <property type="entry name" value="spore_ytvI"/>
    <property type="match status" value="1"/>
</dbReference>
<keyword evidence="5 6" id="KW-0472">Membrane</keyword>
<evidence type="ECO:0000313" key="8">
    <source>
        <dbReference type="Proteomes" id="UP000294802"/>
    </source>
</evidence>
<comment type="caution">
    <text evidence="7">The sequence shown here is derived from an EMBL/GenBank/DDBJ whole genome shotgun (WGS) entry which is preliminary data.</text>
</comment>
<dbReference type="OrthoDB" id="9774361at2"/>
<dbReference type="Proteomes" id="UP000294802">
    <property type="component" value="Unassembled WGS sequence"/>
</dbReference>
<dbReference type="EMBL" id="SCWB01000015">
    <property type="protein sequence ID" value="TDM07365.1"/>
    <property type="molecule type" value="Genomic_DNA"/>
</dbReference>
<feature type="transmembrane region" description="Helical" evidence="6">
    <location>
        <begin position="63"/>
        <end position="81"/>
    </location>
</feature>
<feature type="transmembrane region" description="Helical" evidence="6">
    <location>
        <begin position="312"/>
        <end position="338"/>
    </location>
</feature>
<dbReference type="Pfam" id="PF01594">
    <property type="entry name" value="AI-2E_transport"/>
    <property type="match status" value="1"/>
</dbReference>
<accession>A0A4R6BST4</accession>
<dbReference type="GO" id="GO:0016020">
    <property type="term" value="C:membrane"/>
    <property type="evidence" value="ECO:0007669"/>
    <property type="project" value="UniProtKB-SubCell"/>
</dbReference>
<keyword evidence="4 6" id="KW-1133">Transmembrane helix</keyword>
<evidence type="ECO:0000256" key="1">
    <source>
        <dbReference type="ARBA" id="ARBA00004141"/>
    </source>
</evidence>
<protein>
    <submittedName>
        <fullName evidence="7">Sporulation integral membrane protein YtvI</fullName>
    </submittedName>
</protein>
<reference evidence="7 8" key="1">
    <citation type="submission" date="2019-01" db="EMBL/GenBank/DDBJ databases">
        <title>Draft genome sequences of the type strains of six Macrococcus species.</title>
        <authorList>
            <person name="Mazhar S."/>
            <person name="Altermann E."/>
            <person name="Hill C."/>
            <person name="Mcauliffe O."/>
        </authorList>
    </citation>
    <scope>NUCLEOTIDE SEQUENCE [LARGE SCALE GENOMIC DNA]</scope>
    <source>
        <strain evidence="7 8">CCM4815</strain>
    </source>
</reference>
<keyword evidence="3 6" id="KW-0812">Transmembrane</keyword>
<feature type="transmembrane region" description="Helical" evidence="6">
    <location>
        <begin position="275"/>
        <end position="292"/>
    </location>
</feature>
<proteinExistence type="inferred from homology"/>
<evidence type="ECO:0000256" key="3">
    <source>
        <dbReference type="ARBA" id="ARBA00022692"/>
    </source>
</evidence>
<feature type="transmembrane region" description="Helical" evidence="6">
    <location>
        <begin position="149"/>
        <end position="175"/>
    </location>
</feature>
<comment type="subcellular location">
    <subcellularLocation>
        <location evidence="1">Membrane</location>
        <topology evidence="1">Multi-pass membrane protein</topology>
    </subcellularLocation>
</comment>
<evidence type="ECO:0000256" key="6">
    <source>
        <dbReference type="SAM" id="Phobius"/>
    </source>
</evidence>
<feature type="transmembrane region" description="Helical" evidence="6">
    <location>
        <begin position="210"/>
        <end position="232"/>
    </location>
</feature>
<name>A0A4R6BST4_9STAP</name>
<evidence type="ECO:0000256" key="4">
    <source>
        <dbReference type="ARBA" id="ARBA00022989"/>
    </source>
</evidence>
<sequence length="349" mass="39416">MFKKWITKRTLTITLIAVLVILFVYFILPISIPLIIALLLALMIEPLIKRLEGKMGSRKWSVTAIYSLILGLLLLFGYFFLTKLIENIIQFAADLPDKMNGLIDAWSKIEARINTVLPDSVTTTINDEVQKFLLSMRDSIINYFNVENITLFIAALPELLISGLVFLVALFLFMLEIPKIKQFIRNHMYDSTYQKSLFVWQRISGSIFGMIRAAFILSFITWVFTFIGLLFITPENAMIMSLVICVVDLLPILGATGITIPWAIYAYITGDHFMAMKLLLLSIFLLVQRKVLEPKIMGNGVGLSPLPTLIAMYIGLKLIGFIGFFVGPIVLILILTLFESGAIKTNFKI</sequence>
<dbReference type="PANTHER" id="PTHR21716:SF68">
    <property type="entry name" value="TRANSPORT PROTEIN YTVI-RELATED"/>
    <property type="match status" value="1"/>
</dbReference>